<dbReference type="PATRIC" id="fig|1566026.4.peg.3280"/>
<name>A0A0L8ALS9_9BACT</name>
<accession>A0A0L8ALS9</accession>
<feature type="signal peptide" evidence="1">
    <location>
        <begin position="1"/>
        <end position="23"/>
    </location>
</feature>
<keyword evidence="3" id="KW-1185">Reference proteome</keyword>
<protein>
    <recommendedName>
        <fullName evidence="4">Outer membrane protein beta-barrel domain-containing protein</fullName>
    </recommendedName>
</protein>
<dbReference type="InterPro" id="IPR046495">
    <property type="entry name" value="DUF6588"/>
</dbReference>
<dbReference type="EMBL" id="JSVA01000008">
    <property type="protein sequence ID" value="KOF03120.1"/>
    <property type="molecule type" value="Genomic_DNA"/>
</dbReference>
<dbReference type="Proteomes" id="UP000036908">
    <property type="component" value="Unassembled WGS sequence"/>
</dbReference>
<feature type="chain" id="PRO_5005580116" description="Outer membrane protein beta-barrel domain-containing protein" evidence="1">
    <location>
        <begin position="24"/>
        <end position="351"/>
    </location>
</feature>
<dbReference type="OrthoDB" id="9775382at2"/>
<proteinExistence type="predicted"/>
<evidence type="ECO:0000313" key="2">
    <source>
        <dbReference type="EMBL" id="KOF03120.1"/>
    </source>
</evidence>
<keyword evidence="1" id="KW-0732">Signal</keyword>
<sequence length="351" mass="37968">MKIYTRILLIAGLMVSMANVSKAQFDFDSFLEAGLADANKLLEAYMAPAFQGIGYGVNAGWYNTARPHKTLGFDLNISVNAAIVPSSGEFFTFKNSDYSNVKLSNGTSAQLPTLFGPNLGADDLPELTFMDNSGNETIRISAPTGLGLEEEFPTNAVPSPMIQLGVGLIKGTDLKIRYTPDMSFGDEEEANVKLFGIGVMHDIKQYLPVVKKLPFDLSMFVGYTNLKTGFVVDSDLNQTAEFETKGTVVQALVSKKIALLTVYGGLGYAKSKTTFGLKGVYTTETSSYTDPIDLAYENGGVKANVGLRVRLLFLNIFGEYSFQEYNTATVGIGFSFREGASNTNIPIVPGI</sequence>
<comment type="caution">
    <text evidence="2">The sequence shown here is derived from an EMBL/GenBank/DDBJ whole genome shotgun (WGS) entry which is preliminary data.</text>
</comment>
<dbReference type="RefSeq" id="WP_053223041.1">
    <property type="nucleotide sequence ID" value="NZ_JSVA01000008.1"/>
</dbReference>
<dbReference type="Pfam" id="PF20230">
    <property type="entry name" value="DUF6588"/>
    <property type="match status" value="1"/>
</dbReference>
<organism evidence="2 3">
    <name type="scientific">Roseivirga seohaensis subsp. aquiponti</name>
    <dbReference type="NCBI Taxonomy" id="1566026"/>
    <lineage>
        <taxon>Bacteria</taxon>
        <taxon>Pseudomonadati</taxon>
        <taxon>Bacteroidota</taxon>
        <taxon>Cytophagia</taxon>
        <taxon>Cytophagales</taxon>
        <taxon>Roseivirgaceae</taxon>
        <taxon>Roseivirga</taxon>
    </lineage>
</organism>
<evidence type="ECO:0000256" key="1">
    <source>
        <dbReference type="SAM" id="SignalP"/>
    </source>
</evidence>
<gene>
    <name evidence="2" type="ORF">OB69_07245</name>
</gene>
<evidence type="ECO:0008006" key="4">
    <source>
        <dbReference type="Google" id="ProtNLM"/>
    </source>
</evidence>
<dbReference type="AlphaFoldDB" id="A0A0L8ALS9"/>
<evidence type="ECO:0000313" key="3">
    <source>
        <dbReference type="Proteomes" id="UP000036908"/>
    </source>
</evidence>
<reference evidence="3" key="1">
    <citation type="submission" date="2014-11" db="EMBL/GenBank/DDBJ databases">
        <title>Genome sequencing of Roseivirga sp. D-25.</title>
        <authorList>
            <person name="Selvaratnam C."/>
            <person name="Thevarajoo S."/>
            <person name="Goh K.M."/>
            <person name="Eee R."/>
            <person name="Chan K.-G."/>
            <person name="Chong C.S."/>
        </authorList>
    </citation>
    <scope>NUCLEOTIDE SEQUENCE [LARGE SCALE GENOMIC DNA]</scope>
    <source>
        <strain evidence="3">D-25</strain>
    </source>
</reference>